<protein>
    <submittedName>
        <fullName evidence="2">Por secretion system C-terminal sorting domain-containing protein</fullName>
    </submittedName>
</protein>
<dbReference type="InterPro" id="IPR026444">
    <property type="entry name" value="Secre_tail"/>
</dbReference>
<proteinExistence type="predicted"/>
<evidence type="ECO:0000313" key="2">
    <source>
        <dbReference type="EMBL" id="SMC52563.1"/>
    </source>
</evidence>
<keyword evidence="3" id="KW-1185">Reference proteome</keyword>
<keyword evidence="1" id="KW-0732">Signal</keyword>
<dbReference type="NCBIfam" id="TIGR04183">
    <property type="entry name" value="Por_Secre_tail"/>
    <property type="match status" value="1"/>
</dbReference>
<reference evidence="2 3" key="1">
    <citation type="submission" date="2017-04" db="EMBL/GenBank/DDBJ databases">
        <authorList>
            <person name="Afonso C.L."/>
            <person name="Miller P.J."/>
            <person name="Scott M.A."/>
            <person name="Spackman E."/>
            <person name="Goraichik I."/>
            <person name="Dimitrov K.M."/>
            <person name="Suarez D.L."/>
            <person name="Swayne D.E."/>
        </authorList>
    </citation>
    <scope>NUCLEOTIDE SEQUENCE [LARGE SCALE GENOMIC DNA]</scope>
    <source>
        <strain evidence="2 3">CGMCC 1.12708</strain>
    </source>
</reference>
<dbReference type="STRING" id="1434700.SAMN06296427_103277"/>
<sequence>MKNLLFLFFIMFHICVNSQSYTPLLDNRNEWNLISCYLGDCFKDVYYTDGDTIVNAQNHKILDGYHYISRTFLLRENVSEKKVYLTTTIDGNIREYLMYDFNLEEGDSINLENPITPFPPEGGYFRLDSIRINPITQSETGKFFYFSPTISNTESQGYYPIWVEGMGSLSIINAPGGNPDYDGVGKVSCFFKNENLFYFDDEMTDQCTSTMSIKSEDFSGFKFTVHNSKGILKGTTPIDKIEIYDLSGKKHLSKFVSKKDFLEFDLRGLSKGIYVLQIHEPKKITKISFIMK</sequence>
<dbReference type="EMBL" id="FWXS01000003">
    <property type="protein sequence ID" value="SMC52563.1"/>
    <property type="molecule type" value="Genomic_DNA"/>
</dbReference>
<dbReference type="AlphaFoldDB" id="A0A1W1ZW12"/>
<dbReference type="Proteomes" id="UP000192393">
    <property type="component" value="Unassembled WGS sequence"/>
</dbReference>
<gene>
    <name evidence="2" type="ORF">SAMN06296427_103277</name>
</gene>
<evidence type="ECO:0000256" key="1">
    <source>
        <dbReference type="ARBA" id="ARBA00022729"/>
    </source>
</evidence>
<evidence type="ECO:0000313" key="3">
    <source>
        <dbReference type="Proteomes" id="UP000192393"/>
    </source>
</evidence>
<name>A0A1W1ZW12_9FLAO</name>
<accession>A0A1W1ZW12</accession>
<organism evidence="2 3">
    <name type="scientific">Moheibacter sediminis</name>
    <dbReference type="NCBI Taxonomy" id="1434700"/>
    <lineage>
        <taxon>Bacteria</taxon>
        <taxon>Pseudomonadati</taxon>
        <taxon>Bacteroidota</taxon>
        <taxon>Flavobacteriia</taxon>
        <taxon>Flavobacteriales</taxon>
        <taxon>Weeksellaceae</taxon>
        <taxon>Moheibacter</taxon>
    </lineage>
</organism>